<dbReference type="AlphaFoldDB" id="C8VXK9"/>
<sequence>MGTIDPNESIMNYAMDQIKNNLVWDFNVEKEFINRKKGYGFVIDLRNCTPFLVLYKMAQYVSVSHNCPQQPPQELMLEALRERGVSLEESGLYNINSQLRTWIEENILK</sequence>
<dbReference type="OrthoDB" id="1808013at2"/>
<proteinExistence type="predicted"/>
<dbReference type="Proteomes" id="UP000002217">
    <property type="component" value="Chromosome"/>
</dbReference>
<dbReference type="STRING" id="485916.Dtox_1812"/>
<evidence type="ECO:0000313" key="1">
    <source>
        <dbReference type="EMBL" id="ACV62665.1"/>
    </source>
</evidence>
<gene>
    <name evidence="1" type="ordered locus">Dtox_1812</name>
</gene>
<name>C8VXK9_DESAS</name>
<organism evidence="1 2">
    <name type="scientific">Desulfofarcimen acetoxidans (strain ATCC 49208 / DSM 771 / KCTC 5769 / VKM B-1644 / 5575)</name>
    <name type="common">Desulfotomaculum acetoxidans</name>
    <dbReference type="NCBI Taxonomy" id="485916"/>
    <lineage>
        <taxon>Bacteria</taxon>
        <taxon>Bacillati</taxon>
        <taxon>Bacillota</taxon>
        <taxon>Clostridia</taxon>
        <taxon>Eubacteriales</taxon>
        <taxon>Peptococcaceae</taxon>
        <taxon>Desulfofarcimen</taxon>
    </lineage>
</organism>
<dbReference type="RefSeq" id="WP_015757376.1">
    <property type="nucleotide sequence ID" value="NC_013216.1"/>
</dbReference>
<dbReference type="InterPro" id="IPR059223">
    <property type="entry name" value="DVU0772-like"/>
</dbReference>
<dbReference type="KEGG" id="dae:Dtox_1812"/>
<keyword evidence="2" id="KW-1185">Reference proteome</keyword>
<protein>
    <submittedName>
        <fullName evidence="1">Uncharacterized protein</fullName>
    </submittedName>
</protein>
<dbReference type="NCBIfam" id="NF045682">
    <property type="entry name" value="DVU0772_fam"/>
    <property type="match status" value="1"/>
</dbReference>
<dbReference type="HOGENOM" id="CLU_2301250_0_0_9"/>
<dbReference type="EMBL" id="CP001720">
    <property type="protein sequence ID" value="ACV62665.1"/>
    <property type="molecule type" value="Genomic_DNA"/>
</dbReference>
<dbReference type="eggNOG" id="ENOG502ZQYX">
    <property type="taxonomic scope" value="Bacteria"/>
</dbReference>
<reference evidence="1 2" key="1">
    <citation type="journal article" date="2009" name="Stand. Genomic Sci.">
        <title>Complete genome sequence of Desulfotomaculum acetoxidans type strain (5575).</title>
        <authorList>
            <person name="Spring S."/>
            <person name="Lapidus A."/>
            <person name="Schroder M."/>
            <person name="Gleim D."/>
            <person name="Sims D."/>
            <person name="Meincke L."/>
            <person name="Glavina Del Rio T."/>
            <person name="Tice H."/>
            <person name="Copeland A."/>
            <person name="Cheng J.F."/>
            <person name="Lucas S."/>
            <person name="Chen F."/>
            <person name="Nolan M."/>
            <person name="Bruce D."/>
            <person name="Goodwin L."/>
            <person name="Pitluck S."/>
            <person name="Ivanova N."/>
            <person name="Mavromatis K."/>
            <person name="Mikhailova N."/>
            <person name="Pati A."/>
            <person name="Chen A."/>
            <person name="Palaniappan K."/>
            <person name="Land M."/>
            <person name="Hauser L."/>
            <person name="Chang Y.J."/>
            <person name="Jeffries C.D."/>
            <person name="Chain P."/>
            <person name="Saunders E."/>
            <person name="Brettin T."/>
            <person name="Detter J.C."/>
            <person name="Goker M."/>
            <person name="Bristow J."/>
            <person name="Eisen J.A."/>
            <person name="Markowitz V."/>
            <person name="Hugenholtz P."/>
            <person name="Kyrpides N.C."/>
            <person name="Klenk H.P."/>
            <person name="Han C."/>
        </authorList>
    </citation>
    <scope>NUCLEOTIDE SEQUENCE [LARGE SCALE GENOMIC DNA]</scope>
    <source>
        <strain evidence="2">ATCC 49208 / DSM 771 / VKM B-1644</strain>
    </source>
</reference>
<evidence type="ECO:0000313" key="2">
    <source>
        <dbReference type="Proteomes" id="UP000002217"/>
    </source>
</evidence>
<accession>C8VXK9</accession>